<feature type="compositionally biased region" description="Basic residues" evidence="1">
    <location>
        <begin position="59"/>
        <end position="71"/>
    </location>
</feature>
<comment type="caution">
    <text evidence="2">The sequence shown here is derived from an EMBL/GenBank/DDBJ whole genome shotgun (WGS) entry which is preliminary data.</text>
</comment>
<evidence type="ECO:0000313" key="2">
    <source>
        <dbReference type="EMBL" id="KAK5981391.1"/>
    </source>
</evidence>
<feature type="compositionally biased region" description="Polar residues" evidence="1">
    <location>
        <begin position="1"/>
        <end position="24"/>
    </location>
</feature>
<dbReference type="Proteomes" id="UP001331761">
    <property type="component" value="Unassembled WGS sequence"/>
</dbReference>
<feature type="region of interest" description="Disordered" evidence="1">
    <location>
        <begin position="1"/>
        <end position="71"/>
    </location>
</feature>
<dbReference type="EMBL" id="WIXE01006339">
    <property type="protein sequence ID" value="KAK5981391.1"/>
    <property type="molecule type" value="Genomic_DNA"/>
</dbReference>
<sequence length="71" mass="7948">MSTFQSPTLPGTTQASDRNVQTKQSKTDKPRLKVKSANKTPAPRRKQSKNQENKGSPRSVKKKKNHLSQMA</sequence>
<evidence type="ECO:0000256" key="1">
    <source>
        <dbReference type="SAM" id="MobiDB-lite"/>
    </source>
</evidence>
<gene>
    <name evidence="2" type="ORF">GCK32_019712</name>
</gene>
<protein>
    <submittedName>
        <fullName evidence="2">Uncharacterized protein</fullName>
    </submittedName>
</protein>
<reference evidence="2 3" key="1">
    <citation type="submission" date="2019-10" db="EMBL/GenBank/DDBJ databases">
        <title>Assembly and Annotation for the nematode Trichostrongylus colubriformis.</title>
        <authorList>
            <person name="Martin J."/>
        </authorList>
    </citation>
    <scope>NUCLEOTIDE SEQUENCE [LARGE SCALE GENOMIC DNA]</scope>
    <source>
        <strain evidence="2">G859</strain>
        <tissue evidence="2">Whole worm</tissue>
    </source>
</reference>
<feature type="compositionally biased region" description="Basic residues" evidence="1">
    <location>
        <begin position="32"/>
        <end position="48"/>
    </location>
</feature>
<organism evidence="2 3">
    <name type="scientific">Trichostrongylus colubriformis</name>
    <name type="common">Black scour worm</name>
    <dbReference type="NCBI Taxonomy" id="6319"/>
    <lineage>
        <taxon>Eukaryota</taxon>
        <taxon>Metazoa</taxon>
        <taxon>Ecdysozoa</taxon>
        <taxon>Nematoda</taxon>
        <taxon>Chromadorea</taxon>
        <taxon>Rhabditida</taxon>
        <taxon>Rhabditina</taxon>
        <taxon>Rhabditomorpha</taxon>
        <taxon>Strongyloidea</taxon>
        <taxon>Trichostrongylidae</taxon>
        <taxon>Trichostrongylus</taxon>
    </lineage>
</organism>
<keyword evidence="3" id="KW-1185">Reference proteome</keyword>
<proteinExistence type="predicted"/>
<evidence type="ECO:0000313" key="3">
    <source>
        <dbReference type="Proteomes" id="UP001331761"/>
    </source>
</evidence>
<name>A0AAN8IPT8_TRICO</name>
<dbReference type="AlphaFoldDB" id="A0AAN8IPT8"/>
<accession>A0AAN8IPT8</accession>
<feature type="non-terminal residue" evidence="2">
    <location>
        <position position="71"/>
    </location>
</feature>